<dbReference type="Proteomes" id="UP001313282">
    <property type="component" value="Unassembled WGS sequence"/>
</dbReference>
<evidence type="ECO:0008006" key="3">
    <source>
        <dbReference type="Google" id="ProtNLM"/>
    </source>
</evidence>
<accession>A0AAN8MJD1</accession>
<gene>
    <name evidence="1" type="ORF">TWF718_010222</name>
</gene>
<dbReference type="InterPro" id="IPR027417">
    <property type="entry name" value="P-loop_NTPase"/>
</dbReference>
<reference evidence="1 2" key="1">
    <citation type="submission" date="2019-10" db="EMBL/GenBank/DDBJ databases">
        <authorList>
            <person name="Palmer J.M."/>
        </authorList>
    </citation>
    <scope>NUCLEOTIDE SEQUENCE [LARGE SCALE GENOMIC DNA]</scope>
    <source>
        <strain evidence="1 2">TWF718</strain>
    </source>
</reference>
<name>A0AAN8MJD1_9PEZI</name>
<comment type="caution">
    <text evidence="1">The sequence shown here is derived from an EMBL/GenBank/DDBJ whole genome shotgun (WGS) entry which is preliminary data.</text>
</comment>
<evidence type="ECO:0000313" key="2">
    <source>
        <dbReference type="Proteomes" id="UP001313282"/>
    </source>
</evidence>
<dbReference type="EMBL" id="JAVHNR010000008">
    <property type="protein sequence ID" value="KAK6334776.1"/>
    <property type="molecule type" value="Genomic_DNA"/>
</dbReference>
<dbReference type="SUPFAM" id="SSF52540">
    <property type="entry name" value="P-loop containing nucleoside triphosphate hydrolases"/>
    <property type="match status" value="1"/>
</dbReference>
<protein>
    <recommendedName>
        <fullName evidence="3">G domain-containing protein</fullName>
    </recommendedName>
</protein>
<organism evidence="1 2">
    <name type="scientific">Orbilia javanica</name>
    <dbReference type="NCBI Taxonomy" id="47235"/>
    <lineage>
        <taxon>Eukaryota</taxon>
        <taxon>Fungi</taxon>
        <taxon>Dikarya</taxon>
        <taxon>Ascomycota</taxon>
        <taxon>Pezizomycotina</taxon>
        <taxon>Orbiliomycetes</taxon>
        <taxon>Orbiliales</taxon>
        <taxon>Orbiliaceae</taxon>
        <taxon>Orbilia</taxon>
    </lineage>
</organism>
<evidence type="ECO:0000313" key="1">
    <source>
        <dbReference type="EMBL" id="KAK6334776.1"/>
    </source>
</evidence>
<proteinExistence type="predicted"/>
<sequence>MAENSQYPKNIIVLGLTQNGKSSFVDSILKYAQGDGSQAPAIGNGSTSQTKDIRKYAAKINIRRYKARKKGQIVDLTHSSEGSRVSIYYDNKGEAIDRNYEPLVFKESLDPETGERLVITQEFTQSVRRLQGGLVPDPPEPSGCIVRINMFDTPGLSDSGCIKDLEKDFMKQGYTETEAKEAAIKCPRNLIDERHKLSIINAANQIGFLHGVCIVIRDGKNFGPELEELYSLVETLRSISPDLKFYMIHTRVTNITMFQAKTLNRLRISEEFFNLRAAHFFVNNEPDLGDDDNEGDPLSQHFAYRVLSDFFFELLEAPGVKVGGLRYQKTNMILEETVASSLRIYRSYLESENGLLQDEVNVLKAKQAPSIQKIELYDKELEELRLKLSKIDTEEKVLVGEDAYQVTVGFFRSAHTVTFSILADTIIRHVEYDPPSHTEISWQKESQGIGTFKSMPKLTVYNGEITARVTAFSYRSDLEEDKIRSIKTQVSDISERKAQEQREIMILGDQLRAFASRIYHNKMLLKDSEALVEEVLSDYLSEEDISNLTSTRMRLQNTNSLYCIAKSYEFEHLIPRELIPHISNYDTSSSRNGLDKHAEFHYKMGKIALKSLRYVKKQAVANRMVQAQLNAVYGIMEGWVKDDGPQENMTESLQLITKNLMQRPELNTTAGKEEDPLAIYQSRVYKLFQPFEAKVEAWVEDNTETMNEAFEEVCTMRDHIEETLKELELHQEDWEMKLRYHRKSYDATRLALDILEKAKYPLEQFTILRVAFEEKNRNPEAEDPFIKLAQSIAYADQILTTYFY</sequence>
<dbReference type="Gene3D" id="3.40.50.300">
    <property type="entry name" value="P-loop containing nucleotide triphosphate hydrolases"/>
    <property type="match status" value="1"/>
</dbReference>
<keyword evidence="2" id="KW-1185">Reference proteome</keyword>
<dbReference type="AlphaFoldDB" id="A0AAN8MJD1"/>